<evidence type="ECO:0000313" key="1">
    <source>
        <dbReference type="EMBL" id="MPL93448.1"/>
    </source>
</evidence>
<comment type="caution">
    <text evidence="1">The sequence shown here is derived from an EMBL/GenBank/DDBJ whole genome shotgun (WGS) entry which is preliminary data.</text>
</comment>
<gene>
    <name evidence="1" type="ORF">SDC9_39575</name>
</gene>
<reference evidence="1" key="1">
    <citation type="submission" date="2019-08" db="EMBL/GenBank/DDBJ databases">
        <authorList>
            <person name="Kucharzyk K."/>
            <person name="Murdoch R.W."/>
            <person name="Higgins S."/>
            <person name="Loffler F."/>
        </authorList>
    </citation>
    <scope>NUCLEOTIDE SEQUENCE</scope>
</reference>
<sequence length="204" mass="23091">MWVSQVNKSTEFTQRSRTPLYKNPGKRIYVFRDRHKDTMWRKILDQFQDSPSQQRVVRFLLENGFGVSSEGKTIVNGIEISASALSRVIKVDRRVVDATLRRIIEIDELQSLFSRLRVTPDLTDVAKNLGLSVITILPNNAGDKNIVSSAVDVLASYDLTLRQIFVTDPYVVETPRLVIIIDGVIPAEAIQKLRSLPTVRSLIL</sequence>
<dbReference type="PIRSF" id="PIRSF004897">
    <property type="entry name" value="UCP004897_ACT"/>
    <property type="match status" value="1"/>
</dbReference>
<dbReference type="AlphaFoldDB" id="A0A644VPY9"/>
<dbReference type="EMBL" id="VSSQ01000392">
    <property type="protein sequence ID" value="MPL93448.1"/>
    <property type="molecule type" value="Genomic_DNA"/>
</dbReference>
<proteinExistence type="predicted"/>
<dbReference type="InterPro" id="IPR014424">
    <property type="entry name" value="UCP004897_ACT"/>
</dbReference>
<protein>
    <recommendedName>
        <fullName evidence="2">ACT domain-containing protein</fullName>
    </recommendedName>
</protein>
<evidence type="ECO:0008006" key="2">
    <source>
        <dbReference type="Google" id="ProtNLM"/>
    </source>
</evidence>
<organism evidence="1">
    <name type="scientific">bioreactor metagenome</name>
    <dbReference type="NCBI Taxonomy" id="1076179"/>
    <lineage>
        <taxon>unclassified sequences</taxon>
        <taxon>metagenomes</taxon>
        <taxon>ecological metagenomes</taxon>
    </lineage>
</organism>
<accession>A0A644VPY9</accession>
<name>A0A644VPY9_9ZZZZ</name>